<accession>A0A9X1QLC8</accession>
<dbReference type="EMBL" id="JAKFGM010000003">
    <property type="protein sequence ID" value="MCF2515821.1"/>
    <property type="molecule type" value="Genomic_DNA"/>
</dbReference>
<dbReference type="InterPro" id="IPR036866">
    <property type="entry name" value="RibonucZ/Hydroxyglut_hydro"/>
</dbReference>
<dbReference type="NCBIfam" id="NF012229">
    <property type="entry name" value="bla_class_B_core"/>
    <property type="match status" value="1"/>
</dbReference>
<dbReference type="PANTHER" id="PTHR42951:SF17">
    <property type="entry name" value="METALLO-BETA-LACTAMASE DOMAIN-CONTAINING PROTEIN"/>
    <property type="match status" value="1"/>
</dbReference>
<dbReference type="RefSeq" id="WP_235068528.1">
    <property type="nucleotide sequence ID" value="NZ_JAKFGM010000003.1"/>
</dbReference>
<keyword evidence="3" id="KW-1185">Reference proteome</keyword>
<proteinExistence type="predicted"/>
<evidence type="ECO:0000313" key="2">
    <source>
        <dbReference type="EMBL" id="MCF2515821.1"/>
    </source>
</evidence>
<evidence type="ECO:0000259" key="1">
    <source>
        <dbReference type="SMART" id="SM00849"/>
    </source>
</evidence>
<dbReference type="InterPro" id="IPR050855">
    <property type="entry name" value="NDM-1-like"/>
</dbReference>
<dbReference type="NCBIfam" id="NF033105">
    <property type="entry name" value="bla_subclass_B3"/>
    <property type="match status" value="1"/>
</dbReference>
<dbReference type="Pfam" id="PF00753">
    <property type="entry name" value="Lactamase_B"/>
    <property type="match status" value="1"/>
</dbReference>
<organism evidence="2 3">
    <name type="scientific">Sphingomonas cremea</name>
    <dbReference type="NCBI Taxonomy" id="2904799"/>
    <lineage>
        <taxon>Bacteria</taxon>
        <taxon>Pseudomonadati</taxon>
        <taxon>Pseudomonadota</taxon>
        <taxon>Alphaproteobacteria</taxon>
        <taxon>Sphingomonadales</taxon>
        <taxon>Sphingomonadaceae</taxon>
        <taxon>Sphingomonas</taxon>
    </lineage>
</organism>
<dbReference type="AlphaFoldDB" id="A0A9X1QLC8"/>
<dbReference type="PANTHER" id="PTHR42951">
    <property type="entry name" value="METALLO-BETA-LACTAMASE DOMAIN-CONTAINING"/>
    <property type="match status" value="1"/>
</dbReference>
<dbReference type="CDD" id="cd16315">
    <property type="entry name" value="EVM-1-like_MBL-B3"/>
    <property type="match status" value="1"/>
</dbReference>
<dbReference type="InterPro" id="IPR001279">
    <property type="entry name" value="Metallo-B-lactamas"/>
</dbReference>
<comment type="caution">
    <text evidence="2">The sequence shown here is derived from an EMBL/GenBank/DDBJ whole genome shotgun (WGS) entry which is preliminary data.</text>
</comment>
<evidence type="ECO:0000313" key="3">
    <source>
        <dbReference type="Proteomes" id="UP001139410"/>
    </source>
</evidence>
<gene>
    <name evidence="2" type="primary">bla</name>
    <name evidence="2" type="ORF">LVY65_12210</name>
</gene>
<dbReference type="Proteomes" id="UP001139410">
    <property type="component" value="Unassembled WGS sequence"/>
</dbReference>
<name>A0A9X1QLC8_9SPHN</name>
<dbReference type="SUPFAM" id="SSF56281">
    <property type="entry name" value="Metallo-hydrolase/oxidoreductase"/>
    <property type="match status" value="1"/>
</dbReference>
<feature type="domain" description="Metallo-beta-lactamase" evidence="1">
    <location>
        <begin position="75"/>
        <end position="265"/>
    </location>
</feature>
<sequence>MFVRLATLAIAAIAAQSPILTIPLQKTPRQIERPKAPIEESGPQWAATCGDSTDWDQPAPPVRIHANTYLVGTCGISAILITGDEGHVLIDAGTEKGAELIADNIRQLGFRLGDIKYLLMSHEHFDHVGGMARLQQLTGATLVTSAPAEKVLNTGVASTDDPQSGMHKPFPAATVGRVIGDGGEVRLHDLNLTAMTTPGHTPGALSWRWESCDGGVCRTMVYADSLSPISRDDYRFSDHPDYLAAYRASIAKIANTRCEILLTPHPSASAMKERMTGKLPLFDPTGCRNYAAALSKRLDDRLAKEAAK</sequence>
<dbReference type="SMART" id="SM00849">
    <property type="entry name" value="Lactamase_B"/>
    <property type="match status" value="1"/>
</dbReference>
<dbReference type="Gene3D" id="3.60.15.10">
    <property type="entry name" value="Ribonuclease Z/Hydroxyacylglutathione hydrolase-like"/>
    <property type="match status" value="1"/>
</dbReference>
<reference evidence="2" key="1">
    <citation type="submission" date="2022-01" db="EMBL/GenBank/DDBJ databases">
        <authorList>
            <person name="Jo J.-H."/>
            <person name="Im W.-T."/>
        </authorList>
    </citation>
    <scope>NUCLEOTIDE SEQUENCE</scope>
    <source>
        <strain evidence="2">G124</strain>
    </source>
</reference>
<protein>
    <submittedName>
        <fullName evidence="2">Subclass B3 metallo-beta-lactamase</fullName>
    </submittedName>
</protein>